<keyword evidence="3" id="KW-1185">Reference proteome</keyword>
<dbReference type="Proteomes" id="UP000501989">
    <property type="component" value="Chromosome"/>
</dbReference>
<keyword evidence="1" id="KW-0812">Transmembrane</keyword>
<keyword evidence="1" id="KW-0472">Membrane</keyword>
<gene>
    <name evidence="2" type="ORF">FX982_03421</name>
</gene>
<evidence type="ECO:0000313" key="3">
    <source>
        <dbReference type="Proteomes" id="UP000501989"/>
    </source>
</evidence>
<reference evidence="3" key="1">
    <citation type="submission" date="2019-12" db="EMBL/GenBank/DDBJ databases">
        <title>Endophytic bacteria associated with Panax ginseng seedlings.</title>
        <authorList>
            <person name="Park J.M."/>
            <person name="Shin R."/>
            <person name="Jo S.H."/>
        </authorList>
    </citation>
    <scope>NUCLEOTIDE SEQUENCE [LARGE SCALE GENOMIC DNA]</scope>
    <source>
        <strain evidence="3">PgKB30</strain>
    </source>
</reference>
<dbReference type="AlphaFoldDB" id="A0A6M8MKJ9"/>
<protein>
    <submittedName>
        <fullName evidence="2">Uncharacterized protein</fullName>
    </submittedName>
</protein>
<accession>A0A6M8MKJ9</accession>
<organism evidence="2 3">
    <name type="scientific">Pseudomonas graminis</name>
    <dbReference type="NCBI Taxonomy" id="158627"/>
    <lineage>
        <taxon>Bacteria</taxon>
        <taxon>Pseudomonadati</taxon>
        <taxon>Pseudomonadota</taxon>
        <taxon>Gammaproteobacteria</taxon>
        <taxon>Pseudomonadales</taxon>
        <taxon>Pseudomonadaceae</taxon>
        <taxon>Pseudomonas</taxon>
    </lineage>
</organism>
<name>A0A6M8MKJ9_9PSED</name>
<evidence type="ECO:0000256" key="1">
    <source>
        <dbReference type="SAM" id="Phobius"/>
    </source>
</evidence>
<feature type="transmembrane region" description="Helical" evidence="1">
    <location>
        <begin position="35"/>
        <end position="54"/>
    </location>
</feature>
<proteinExistence type="predicted"/>
<keyword evidence="1" id="KW-1133">Transmembrane helix</keyword>
<evidence type="ECO:0000313" key="2">
    <source>
        <dbReference type="EMBL" id="QKF52436.1"/>
    </source>
</evidence>
<dbReference type="KEGG" id="pgg:FX982_03421"/>
<feature type="transmembrane region" description="Helical" evidence="1">
    <location>
        <begin position="9"/>
        <end position="29"/>
    </location>
</feature>
<dbReference type="RefSeq" id="WP_163023176.1">
    <property type="nucleotide sequence ID" value="NZ_CP053746.1"/>
</dbReference>
<sequence>MEKAFKQPLFVTGIPLAVCGFCFGINGLITERTFADMAPGLLIPGLVFMLIGWMQRNK</sequence>
<dbReference type="EMBL" id="CP053746">
    <property type="protein sequence ID" value="QKF52436.1"/>
    <property type="molecule type" value="Genomic_DNA"/>
</dbReference>